<dbReference type="InterPro" id="IPR036919">
    <property type="entry name" value="Ribo_uL30_ferredoxin-like_sf"/>
</dbReference>
<reference evidence="7" key="1">
    <citation type="journal article" date="2021" name="PeerJ">
        <title>Extensive microbial diversity within the chicken gut microbiome revealed by metagenomics and culture.</title>
        <authorList>
            <person name="Gilroy R."/>
            <person name="Ravi A."/>
            <person name="Getino M."/>
            <person name="Pursley I."/>
            <person name="Horton D.L."/>
            <person name="Alikhan N.F."/>
            <person name="Baker D."/>
            <person name="Gharbi K."/>
            <person name="Hall N."/>
            <person name="Watson M."/>
            <person name="Adriaenssens E.M."/>
            <person name="Foster-Nyarko E."/>
            <person name="Jarju S."/>
            <person name="Secka A."/>
            <person name="Antonio M."/>
            <person name="Oren A."/>
            <person name="Chaudhuri R.R."/>
            <person name="La Ragione R."/>
            <person name="Hildebrand F."/>
            <person name="Pallen M.J."/>
        </authorList>
    </citation>
    <scope>NUCLEOTIDE SEQUENCE</scope>
    <source>
        <strain evidence="7">ChiGjej2B2-7701</strain>
    </source>
</reference>
<keyword evidence="4 5" id="KW-0687">Ribonucleoprotein</keyword>
<reference evidence="7" key="2">
    <citation type="submission" date="2021-09" db="EMBL/GenBank/DDBJ databases">
        <authorList>
            <person name="Gilroy R."/>
        </authorList>
    </citation>
    <scope>NUCLEOTIDE SEQUENCE</scope>
    <source>
        <strain evidence="7">ChiGjej2B2-7701</strain>
    </source>
</reference>
<proteinExistence type="inferred from homology"/>
<evidence type="ECO:0000313" key="9">
    <source>
        <dbReference type="EMBL" id="MDN0069184.1"/>
    </source>
</evidence>
<dbReference type="GO" id="GO:0003735">
    <property type="term" value="F:structural constituent of ribosome"/>
    <property type="evidence" value="ECO:0007669"/>
    <property type="project" value="InterPro"/>
</dbReference>
<evidence type="ECO:0000256" key="2">
    <source>
        <dbReference type="ARBA" id="ARBA00011838"/>
    </source>
</evidence>
<dbReference type="EMBL" id="JAUEIR010000004">
    <property type="protein sequence ID" value="MDN0069184.1"/>
    <property type="molecule type" value="Genomic_DNA"/>
</dbReference>
<dbReference type="PANTHER" id="PTHR15892">
    <property type="entry name" value="MITOCHONDRIAL RIBOSOMAL PROTEIN L30"/>
    <property type="match status" value="1"/>
</dbReference>
<evidence type="ECO:0000313" key="11">
    <source>
        <dbReference type="Proteomes" id="UP001168435"/>
    </source>
</evidence>
<evidence type="ECO:0000313" key="8">
    <source>
        <dbReference type="EMBL" id="MDN0062919.1"/>
    </source>
</evidence>
<dbReference type="GO" id="GO:0006412">
    <property type="term" value="P:translation"/>
    <property type="evidence" value="ECO:0007669"/>
    <property type="project" value="UniProtKB-UniRule"/>
</dbReference>
<dbReference type="PIRSF" id="PIRSF002211">
    <property type="entry name" value="Ribosomal_L30_bac-type"/>
    <property type="match status" value="1"/>
</dbReference>
<dbReference type="InterPro" id="IPR016082">
    <property type="entry name" value="Ribosomal_uL30_ferredoxin-like"/>
</dbReference>
<comment type="similarity">
    <text evidence="1 5">Belongs to the universal ribosomal protein uL30 family.</text>
</comment>
<evidence type="ECO:0000313" key="10">
    <source>
        <dbReference type="Proteomes" id="UP000746751"/>
    </source>
</evidence>
<dbReference type="InterPro" id="IPR005996">
    <property type="entry name" value="Ribosomal_uL30_bac-type"/>
</dbReference>
<dbReference type="AlphaFoldDB" id="A0A921ITA2"/>
<feature type="domain" description="Large ribosomal subunit protein uL30-like ferredoxin-like fold" evidence="6">
    <location>
        <begin position="5"/>
        <end position="55"/>
    </location>
</feature>
<evidence type="ECO:0000256" key="4">
    <source>
        <dbReference type="ARBA" id="ARBA00023274"/>
    </source>
</evidence>
<accession>A0A921ITA2</accession>
<dbReference type="Pfam" id="PF00327">
    <property type="entry name" value="Ribosomal_L30"/>
    <property type="match status" value="1"/>
</dbReference>
<dbReference type="SUPFAM" id="SSF55129">
    <property type="entry name" value="Ribosomal protein L30p/L7e"/>
    <property type="match status" value="1"/>
</dbReference>
<reference evidence="8" key="3">
    <citation type="submission" date="2023-06" db="EMBL/GenBank/DDBJ databases">
        <authorList>
            <person name="Zeman M."/>
            <person name="Kubasova T."/>
            <person name="Jahodarova E."/>
            <person name="Nykrynova M."/>
            <person name="Rychlik I."/>
        </authorList>
    </citation>
    <scope>NUCLEOTIDE SEQUENCE</scope>
    <source>
        <strain evidence="9">15_COKtk</strain>
        <strain evidence="8">176_SSukc20</strain>
    </source>
</reference>
<dbReference type="Proteomes" id="UP001168435">
    <property type="component" value="Unassembled WGS sequence"/>
</dbReference>
<keyword evidence="11" id="KW-1185">Reference proteome</keyword>
<dbReference type="Proteomes" id="UP001168505">
    <property type="component" value="Unassembled WGS sequence"/>
</dbReference>
<dbReference type="EMBL" id="JAUEIQ010000001">
    <property type="protein sequence ID" value="MDN0062919.1"/>
    <property type="molecule type" value="Genomic_DNA"/>
</dbReference>
<name>A0A921ITA2_9ACTN</name>
<dbReference type="CDD" id="cd01658">
    <property type="entry name" value="Ribosomal_L30"/>
    <property type="match status" value="1"/>
</dbReference>
<keyword evidence="3 5" id="KW-0689">Ribosomal protein</keyword>
<evidence type="ECO:0000313" key="7">
    <source>
        <dbReference type="EMBL" id="HJG31425.1"/>
    </source>
</evidence>
<comment type="subunit">
    <text evidence="2 5">Part of the 50S ribosomal subunit.</text>
</comment>
<dbReference type="HAMAP" id="MF_01371_B">
    <property type="entry name" value="Ribosomal_uL30_B"/>
    <property type="match status" value="1"/>
</dbReference>
<evidence type="ECO:0000256" key="5">
    <source>
        <dbReference type="HAMAP-Rule" id="MF_01371"/>
    </source>
</evidence>
<sequence>MAKTIKIMQVRSTNGCKEDQKRTVRSLGLHRIREVREIVDNESVRGMIFKVKHLVEIVEE</sequence>
<organism evidence="7 10">
    <name type="scientific">Collinsella ihumii</name>
    <dbReference type="NCBI Taxonomy" id="1720204"/>
    <lineage>
        <taxon>Bacteria</taxon>
        <taxon>Bacillati</taxon>
        <taxon>Actinomycetota</taxon>
        <taxon>Coriobacteriia</taxon>
        <taxon>Coriobacteriales</taxon>
        <taxon>Coriobacteriaceae</taxon>
        <taxon>Collinsella</taxon>
    </lineage>
</organism>
<dbReference type="PANTHER" id="PTHR15892:SF2">
    <property type="entry name" value="LARGE RIBOSOMAL SUBUNIT PROTEIN UL30M"/>
    <property type="match status" value="1"/>
</dbReference>
<protein>
    <recommendedName>
        <fullName evidence="5">Large ribosomal subunit protein uL30</fullName>
    </recommendedName>
</protein>
<evidence type="ECO:0000259" key="6">
    <source>
        <dbReference type="Pfam" id="PF00327"/>
    </source>
</evidence>
<evidence type="ECO:0000256" key="1">
    <source>
        <dbReference type="ARBA" id="ARBA00007594"/>
    </source>
</evidence>
<dbReference type="NCBIfam" id="TIGR01308">
    <property type="entry name" value="rpmD_bact"/>
    <property type="match status" value="1"/>
</dbReference>
<evidence type="ECO:0000256" key="3">
    <source>
        <dbReference type="ARBA" id="ARBA00022980"/>
    </source>
</evidence>
<dbReference type="Proteomes" id="UP000746751">
    <property type="component" value="Unassembled WGS sequence"/>
</dbReference>
<gene>
    <name evidence="5 7" type="primary">rpmD</name>
    <name evidence="7" type="ORF">K8U80_08540</name>
    <name evidence="8" type="ORF">QVN30_01165</name>
    <name evidence="9" type="ORF">QVN40_05620</name>
</gene>
<comment type="caution">
    <text evidence="7">The sequence shown here is derived from an EMBL/GenBank/DDBJ whole genome shotgun (WGS) entry which is preliminary data.</text>
</comment>
<reference evidence="8" key="4">
    <citation type="submission" date="2024-05" db="EMBL/GenBank/DDBJ databases">
        <title>Identification and characterization of horizontal gene transfer across gut microbiota members of farm animals based on homology search.</title>
        <authorList>
            <person name="Schwarzerova J."/>
            <person name="Nykrynova M."/>
            <person name="Jureckova K."/>
            <person name="Cejkova D."/>
            <person name="Rychlik I."/>
        </authorList>
    </citation>
    <scope>NUCLEOTIDE SEQUENCE</scope>
    <source>
        <strain evidence="9">15_COKtk</strain>
        <strain evidence="8">176_SSukc20</strain>
    </source>
</reference>
<dbReference type="Gene3D" id="3.30.1390.20">
    <property type="entry name" value="Ribosomal protein L30, ferredoxin-like fold domain"/>
    <property type="match status" value="1"/>
</dbReference>
<dbReference type="RefSeq" id="WP_066834081.1">
    <property type="nucleotide sequence ID" value="NZ_CABKVW010000012.1"/>
</dbReference>
<dbReference type="GO" id="GO:0022625">
    <property type="term" value="C:cytosolic large ribosomal subunit"/>
    <property type="evidence" value="ECO:0007669"/>
    <property type="project" value="TreeGrafter"/>
</dbReference>
<dbReference type="EMBL" id="DYVF01000050">
    <property type="protein sequence ID" value="HJG31425.1"/>
    <property type="molecule type" value="Genomic_DNA"/>
</dbReference>